<sequence length="257" mass="26448">MGLAAFAVAGAARADPPRMSPPDWVARPDAEALADHYPGLARTLAIEGRATLSCTVDLKGRLQTCVSVAASPAGLGFDKAALAMSKLFAMQPKRVDGKPVAGGTVRIPIRFALPAPGQGEPEPSRPRQLWTPRAAPERHLRTAGPGPDGGPGQDRGRQRRTHGAGPGPGRPGRRAGGGRAPGRRGRRAQHRRDPEPGGGGAVAGLSQGSGAADAERRGAADEPGLRRGAGDPYPAGAGPGPRHLLRPPGLQQRRHPA</sequence>
<evidence type="ECO:0000259" key="6">
    <source>
        <dbReference type="PROSITE" id="PS52015"/>
    </source>
</evidence>
<feature type="compositionally biased region" description="Low complexity" evidence="5">
    <location>
        <begin position="203"/>
        <end position="212"/>
    </location>
</feature>
<keyword evidence="2" id="KW-0812">Transmembrane</keyword>
<evidence type="ECO:0000256" key="5">
    <source>
        <dbReference type="SAM" id="MobiDB-lite"/>
    </source>
</evidence>
<proteinExistence type="predicted"/>
<dbReference type="EMBL" id="CP068570">
    <property type="protein sequence ID" value="QQZ50455.1"/>
    <property type="molecule type" value="Genomic_DNA"/>
</dbReference>
<comment type="subcellular location">
    <subcellularLocation>
        <location evidence="1">Membrane</location>
        <topology evidence="1">Single-pass membrane protein</topology>
    </subcellularLocation>
</comment>
<keyword evidence="4" id="KW-0472">Membrane</keyword>
<gene>
    <name evidence="7" type="ORF">JKL49_02155</name>
</gene>
<protein>
    <submittedName>
        <fullName evidence="7">Energy transducer TonB</fullName>
    </submittedName>
</protein>
<dbReference type="PROSITE" id="PS52015">
    <property type="entry name" value="TONB_CTD"/>
    <property type="match status" value="1"/>
</dbReference>
<dbReference type="Gene3D" id="3.30.1150.10">
    <property type="match status" value="1"/>
</dbReference>
<reference evidence="7" key="1">
    <citation type="submission" date="2021-01" db="EMBL/GenBank/DDBJ databases">
        <title>Genome sequence of Phenylobacterium sp. 20VBR1 isolated from a valley glaceir, Ny-Alesund, Svalbard.</title>
        <authorList>
            <person name="Thomas F.A."/>
            <person name="Krishnan K.P."/>
            <person name="Sinha R.K."/>
        </authorList>
    </citation>
    <scope>NUCLEOTIDE SEQUENCE</scope>
    <source>
        <strain evidence="7">20VBR1</strain>
    </source>
</reference>
<dbReference type="GO" id="GO:0016020">
    <property type="term" value="C:membrane"/>
    <property type="evidence" value="ECO:0007669"/>
    <property type="project" value="UniProtKB-SubCell"/>
</dbReference>
<dbReference type="GO" id="GO:0055085">
    <property type="term" value="P:transmembrane transport"/>
    <property type="evidence" value="ECO:0007669"/>
    <property type="project" value="InterPro"/>
</dbReference>
<dbReference type="InterPro" id="IPR037682">
    <property type="entry name" value="TonB_C"/>
</dbReference>
<dbReference type="AlphaFoldDB" id="A0A974P4W4"/>
<feature type="compositionally biased region" description="Low complexity" evidence="5">
    <location>
        <begin position="230"/>
        <end position="251"/>
    </location>
</feature>
<feature type="region of interest" description="Disordered" evidence="5">
    <location>
        <begin position="136"/>
        <end position="257"/>
    </location>
</feature>
<evidence type="ECO:0000256" key="1">
    <source>
        <dbReference type="ARBA" id="ARBA00004167"/>
    </source>
</evidence>
<organism evidence="7">
    <name type="scientific">Phenylobacterium glaciei</name>
    <dbReference type="NCBI Taxonomy" id="2803784"/>
    <lineage>
        <taxon>Bacteria</taxon>
        <taxon>Pseudomonadati</taxon>
        <taxon>Pseudomonadota</taxon>
        <taxon>Alphaproteobacteria</taxon>
        <taxon>Caulobacterales</taxon>
        <taxon>Caulobacteraceae</taxon>
        <taxon>Phenylobacterium</taxon>
    </lineage>
</organism>
<dbReference type="Pfam" id="PF03544">
    <property type="entry name" value="TonB_C"/>
    <property type="match status" value="1"/>
</dbReference>
<accession>A0A974P4W4</accession>
<feature type="domain" description="TonB C-terminal" evidence="6">
    <location>
        <begin position="22"/>
        <end position="120"/>
    </location>
</feature>
<dbReference type="SUPFAM" id="SSF74653">
    <property type="entry name" value="TolA/TonB C-terminal domain"/>
    <property type="match status" value="1"/>
</dbReference>
<feature type="compositionally biased region" description="Basic and acidic residues" evidence="5">
    <location>
        <begin position="213"/>
        <end position="229"/>
    </location>
</feature>
<evidence type="ECO:0000256" key="3">
    <source>
        <dbReference type="ARBA" id="ARBA00022989"/>
    </source>
</evidence>
<feature type="compositionally biased region" description="Basic residues" evidence="5">
    <location>
        <begin position="181"/>
        <end position="190"/>
    </location>
</feature>
<name>A0A974P4W4_9CAUL</name>
<evidence type="ECO:0000256" key="2">
    <source>
        <dbReference type="ARBA" id="ARBA00022692"/>
    </source>
</evidence>
<dbReference type="InterPro" id="IPR006260">
    <property type="entry name" value="TonB/TolA_C"/>
</dbReference>
<keyword evidence="3" id="KW-1133">Transmembrane helix</keyword>
<evidence type="ECO:0000256" key="4">
    <source>
        <dbReference type="ARBA" id="ARBA00023136"/>
    </source>
</evidence>
<dbReference type="NCBIfam" id="TIGR01352">
    <property type="entry name" value="tonB_Cterm"/>
    <property type="match status" value="1"/>
</dbReference>
<evidence type="ECO:0000313" key="7">
    <source>
        <dbReference type="EMBL" id="QQZ50455.1"/>
    </source>
</evidence>